<dbReference type="OrthoDB" id="677497at2"/>
<dbReference type="KEGG" id="psty:BFS30_18705"/>
<keyword evidence="2" id="KW-1185">Reference proteome</keyword>
<evidence type="ECO:0000313" key="1">
    <source>
        <dbReference type="EMBL" id="AOM79020.1"/>
    </source>
</evidence>
<organism evidence="1 2">
    <name type="scientific">Pedobacter steynii</name>
    <dbReference type="NCBI Taxonomy" id="430522"/>
    <lineage>
        <taxon>Bacteria</taxon>
        <taxon>Pseudomonadati</taxon>
        <taxon>Bacteroidota</taxon>
        <taxon>Sphingobacteriia</taxon>
        <taxon>Sphingobacteriales</taxon>
        <taxon>Sphingobacteriaceae</taxon>
        <taxon>Pedobacter</taxon>
    </lineage>
</organism>
<name>A0A1D7QK46_9SPHI</name>
<dbReference type="RefSeq" id="WP_069380683.1">
    <property type="nucleotide sequence ID" value="NZ_CP017141.1"/>
</dbReference>
<protein>
    <recommendedName>
        <fullName evidence="3">IPT/TIG domain-containing protein</fullName>
    </recommendedName>
</protein>
<dbReference type="Gene3D" id="2.60.40.2340">
    <property type="match status" value="1"/>
</dbReference>
<dbReference type="Proteomes" id="UP000094313">
    <property type="component" value="Chromosome"/>
</dbReference>
<dbReference type="EMBL" id="CP017141">
    <property type="protein sequence ID" value="AOM79020.1"/>
    <property type="molecule type" value="Genomic_DNA"/>
</dbReference>
<accession>A0A1D7QK46</accession>
<reference evidence="1 2" key="1">
    <citation type="submission" date="2016-08" db="EMBL/GenBank/DDBJ databases">
        <authorList>
            <person name="Seilhamer J.J."/>
        </authorList>
    </citation>
    <scope>NUCLEOTIDE SEQUENCE [LARGE SCALE GENOMIC DNA]</scope>
    <source>
        <strain evidence="1 2">DX4</strain>
    </source>
</reference>
<proteinExistence type="predicted"/>
<gene>
    <name evidence="1" type="ORF">BFS30_18705</name>
</gene>
<evidence type="ECO:0008006" key="3">
    <source>
        <dbReference type="Google" id="ProtNLM"/>
    </source>
</evidence>
<dbReference type="AlphaFoldDB" id="A0A1D7QK46"/>
<evidence type="ECO:0000313" key="2">
    <source>
        <dbReference type="Proteomes" id="UP000094313"/>
    </source>
</evidence>
<sequence length="326" mass="36458">MTLIQFIKYFKSPVGKPLMILLFLLVFTSCKKEYQESPYAEMINFSIKDAKGEILKAGLENQEIILYWPPEQAVPEFITPSITLAEGATVLPASGTKVPFRNGEVFRVKAKNGNTTTYKIKLKINAIIPYISNVNFMKFKTKIFLTKGNPVSIIGDYFGTDAKLIKLYLIGKDDKETQVEPVSVNPISISFIPDGSPGLYKRIKLVSQELTAIYEQEFELIPEQVLPSLTTVSFGQPRTLKHGDEIEVKGGMNLAVVDRVIFYNNATGGEYDLIIKEKRADGWILQIPPTLPLGVYNDLYFFFPETDYREGGNAGISFTGSITIVP</sequence>